<protein>
    <recommendedName>
        <fullName evidence="4">Cobyric acid synthase</fullName>
    </recommendedName>
</protein>
<dbReference type="SUPFAM" id="SSF52317">
    <property type="entry name" value="Class I glutamine amidotransferase-like"/>
    <property type="match status" value="1"/>
</dbReference>
<evidence type="ECO:0000256" key="2">
    <source>
        <dbReference type="ARBA" id="ARBA00022573"/>
    </source>
</evidence>
<gene>
    <name evidence="4" type="primary">cobQ</name>
    <name evidence="7" type="ORF">F4561_004152</name>
</gene>
<proteinExistence type="inferred from homology"/>
<accession>A0A7W7RJW4</accession>
<dbReference type="CDD" id="cd01750">
    <property type="entry name" value="GATase1_CobQ"/>
    <property type="match status" value="1"/>
</dbReference>
<dbReference type="PANTHER" id="PTHR21343">
    <property type="entry name" value="DETHIOBIOTIN SYNTHETASE"/>
    <property type="match status" value="1"/>
</dbReference>
<dbReference type="Pfam" id="PF07685">
    <property type="entry name" value="GATase_3"/>
    <property type="match status" value="1"/>
</dbReference>
<evidence type="ECO:0000256" key="3">
    <source>
        <dbReference type="ARBA" id="ARBA00022962"/>
    </source>
</evidence>
<feature type="active site" description="Nucleophile" evidence="4">
    <location>
        <position position="344"/>
    </location>
</feature>
<dbReference type="InterPro" id="IPR029062">
    <property type="entry name" value="Class_I_gatase-like"/>
</dbReference>
<sequence length="515" mass="54000">MTRPESAGAAPALLVTGTTSDAGKSVVAAGLCRWLARQGVKVAPFKAQNMSLNSVVTPDGAEIGRAQAMQAAASGIEPSAAMNPILLKPGGDRSSQVVVRGRPTGEVDAVSYRAHKDRLRDIAVESLAELRSRYEVVICEGAGSPAEINLRSGDIANMGLARAAGLPVIVVGDIDRGGVFAGLHGTLALLEPADQALVAGFVINKFRGAPELLEPGLRQLRELTGRPVHGVLPWLDGLWLDVEDSLALSADRGPMPAPVGEQALRVAVVRLPRISNFTDIDALTVEPGVDVRFVTTPHELEDADLAILPGSRATVADLAWLRDRGLDSVLAHRAANGRPVLGICGGYQMLAREIRDDVESAAGVVRGLGLLPARVAFATEKTLARPEGTCYGERVAAYEIHHGQTEVVWAGSEAVPFLDGCRAGAVWGTTWHGALENDAFRRAFLADVAGRAGRRFVAAGGTDFAAERAARLDALGDMVEEHMDTDAIWRLLESGAPSELPVVAPAGTAGPAETG</sequence>
<dbReference type="InterPro" id="IPR047045">
    <property type="entry name" value="CobQ_N"/>
</dbReference>
<organism evidence="7 8">
    <name type="scientific">Lipingzhangella halophila</name>
    <dbReference type="NCBI Taxonomy" id="1783352"/>
    <lineage>
        <taxon>Bacteria</taxon>
        <taxon>Bacillati</taxon>
        <taxon>Actinomycetota</taxon>
        <taxon>Actinomycetes</taxon>
        <taxon>Streptosporangiales</taxon>
        <taxon>Nocardiopsidaceae</taxon>
        <taxon>Lipingzhangella</taxon>
    </lineage>
</organism>
<feature type="domain" description="CobB/CobQ-like glutamine amidotransferase" evidence="6">
    <location>
        <begin position="265"/>
        <end position="439"/>
    </location>
</feature>
<evidence type="ECO:0000256" key="4">
    <source>
        <dbReference type="HAMAP-Rule" id="MF_00028"/>
    </source>
</evidence>
<dbReference type="Gene3D" id="3.40.50.880">
    <property type="match status" value="1"/>
</dbReference>
<dbReference type="SUPFAM" id="SSF52540">
    <property type="entry name" value="P-loop containing nucleoside triphosphate hydrolases"/>
    <property type="match status" value="1"/>
</dbReference>
<dbReference type="HAMAP" id="MF_00028">
    <property type="entry name" value="CobQ"/>
    <property type="match status" value="1"/>
</dbReference>
<dbReference type="NCBIfam" id="NF001989">
    <property type="entry name" value="PRK00784.1"/>
    <property type="match status" value="1"/>
</dbReference>
<dbReference type="EMBL" id="JACHJT010000001">
    <property type="protein sequence ID" value="MBB4933332.1"/>
    <property type="molecule type" value="Genomic_DNA"/>
</dbReference>
<keyword evidence="3 4" id="KW-0315">Glutamine amidotransferase</keyword>
<evidence type="ECO:0000256" key="1">
    <source>
        <dbReference type="ARBA" id="ARBA00004953"/>
    </source>
</evidence>
<evidence type="ECO:0000259" key="5">
    <source>
        <dbReference type="Pfam" id="PF01656"/>
    </source>
</evidence>
<comment type="similarity">
    <text evidence="4">Belongs to the CobB/CobQ family. CobQ subfamily.</text>
</comment>
<feature type="domain" description="CobQ/CobB/MinD/ParA nucleotide binding" evidence="5">
    <location>
        <begin position="14"/>
        <end position="238"/>
    </location>
</feature>
<keyword evidence="7" id="KW-0436">Ligase</keyword>
<dbReference type="InterPro" id="IPR027417">
    <property type="entry name" value="P-loop_NTPase"/>
</dbReference>
<dbReference type="GO" id="GO:0009236">
    <property type="term" value="P:cobalamin biosynthetic process"/>
    <property type="evidence" value="ECO:0007669"/>
    <property type="project" value="UniProtKB-UniRule"/>
</dbReference>
<dbReference type="InterPro" id="IPR002586">
    <property type="entry name" value="CobQ/CobB/MinD/ParA_Nub-bd_dom"/>
</dbReference>
<comment type="pathway">
    <text evidence="1 4">Cofactor biosynthesis; adenosylcobalamin biosynthesis.</text>
</comment>
<dbReference type="RefSeq" id="WP_184580958.1">
    <property type="nucleotide sequence ID" value="NZ_JACHJT010000001.1"/>
</dbReference>
<feature type="active site" evidence="4">
    <location>
        <position position="432"/>
    </location>
</feature>
<dbReference type="Proteomes" id="UP000523007">
    <property type="component" value="Unassembled WGS sequence"/>
</dbReference>
<dbReference type="InterPro" id="IPR033949">
    <property type="entry name" value="CobQ_GATase1"/>
</dbReference>
<name>A0A7W7RJW4_9ACTN</name>
<dbReference type="PANTHER" id="PTHR21343:SF1">
    <property type="entry name" value="COBYRIC ACID SYNTHASE"/>
    <property type="match status" value="1"/>
</dbReference>
<dbReference type="NCBIfam" id="TIGR00313">
    <property type="entry name" value="cobQ"/>
    <property type="match status" value="1"/>
</dbReference>
<evidence type="ECO:0000313" key="8">
    <source>
        <dbReference type="Proteomes" id="UP000523007"/>
    </source>
</evidence>
<reference evidence="7 8" key="1">
    <citation type="submission" date="2020-08" db="EMBL/GenBank/DDBJ databases">
        <title>Sequencing the genomes of 1000 actinobacteria strains.</title>
        <authorList>
            <person name="Klenk H.-P."/>
        </authorList>
    </citation>
    <scope>NUCLEOTIDE SEQUENCE [LARGE SCALE GENOMIC DNA]</scope>
    <source>
        <strain evidence="7 8">DSM 102030</strain>
    </source>
</reference>
<evidence type="ECO:0000259" key="6">
    <source>
        <dbReference type="Pfam" id="PF07685"/>
    </source>
</evidence>
<dbReference type="CDD" id="cd05389">
    <property type="entry name" value="CobQ_N"/>
    <property type="match status" value="1"/>
</dbReference>
<keyword evidence="8" id="KW-1185">Reference proteome</keyword>
<dbReference type="GO" id="GO:0015420">
    <property type="term" value="F:ABC-type vitamin B12 transporter activity"/>
    <property type="evidence" value="ECO:0007669"/>
    <property type="project" value="UniProtKB-UniRule"/>
</dbReference>
<dbReference type="Gene3D" id="3.40.50.300">
    <property type="entry name" value="P-loop containing nucleotide triphosphate hydrolases"/>
    <property type="match status" value="1"/>
</dbReference>
<evidence type="ECO:0000313" key="7">
    <source>
        <dbReference type="EMBL" id="MBB4933332.1"/>
    </source>
</evidence>
<dbReference type="GO" id="GO:0016874">
    <property type="term" value="F:ligase activity"/>
    <property type="evidence" value="ECO:0007669"/>
    <property type="project" value="UniProtKB-KW"/>
</dbReference>
<dbReference type="PROSITE" id="PS51273">
    <property type="entry name" value="GATASE_TYPE_1"/>
    <property type="match status" value="1"/>
</dbReference>
<dbReference type="Pfam" id="PF01656">
    <property type="entry name" value="CbiA"/>
    <property type="match status" value="1"/>
</dbReference>
<dbReference type="InterPro" id="IPR011698">
    <property type="entry name" value="GATase_3"/>
</dbReference>
<comment type="function">
    <text evidence="4">Catalyzes amidations at positions B, D, E, and G on adenosylcobyrinic A,C-diamide. NH(2) groups are provided by glutamine, and one molecule of ATP is hydrogenolyzed for each amidation.</text>
</comment>
<dbReference type="PROSITE" id="PS51274">
    <property type="entry name" value="GATASE_COBBQ"/>
    <property type="match status" value="1"/>
</dbReference>
<dbReference type="AlphaFoldDB" id="A0A7W7RJW4"/>
<comment type="caution">
    <text evidence="7">The sequence shown here is derived from an EMBL/GenBank/DDBJ whole genome shotgun (WGS) entry which is preliminary data.</text>
</comment>
<keyword evidence="2 4" id="KW-0169">Cobalamin biosynthesis</keyword>
<dbReference type="InterPro" id="IPR004459">
    <property type="entry name" value="CobQ_synth"/>
</dbReference>
<dbReference type="UniPathway" id="UPA00148"/>